<proteinExistence type="predicted"/>
<dbReference type="AlphaFoldDB" id="A0A9Q8LBG5"/>
<evidence type="ECO:0000256" key="1">
    <source>
        <dbReference type="SAM" id="MobiDB-lite"/>
    </source>
</evidence>
<dbReference type="EMBL" id="CP090164">
    <property type="protein sequence ID" value="UJO14306.1"/>
    <property type="molecule type" value="Genomic_DNA"/>
</dbReference>
<evidence type="ECO:0000313" key="2">
    <source>
        <dbReference type="EMBL" id="UJO14306.1"/>
    </source>
</evidence>
<reference evidence="2" key="1">
    <citation type="submission" date="2021-12" db="EMBL/GenBank/DDBJ databases">
        <authorList>
            <person name="Zaccaron A."/>
            <person name="Stergiopoulos I."/>
        </authorList>
    </citation>
    <scope>NUCLEOTIDE SEQUENCE</scope>
    <source>
        <strain evidence="2">Race5_Kim</strain>
    </source>
</reference>
<organism evidence="2 3">
    <name type="scientific">Passalora fulva</name>
    <name type="common">Tomato leaf mold</name>
    <name type="synonym">Cladosporium fulvum</name>
    <dbReference type="NCBI Taxonomy" id="5499"/>
    <lineage>
        <taxon>Eukaryota</taxon>
        <taxon>Fungi</taxon>
        <taxon>Dikarya</taxon>
        <taxon>Ascomycota</taxon>
        <taxon>Pezizomycotina</taxon>
        <taxon>Dothideomycetes</taxon>
        <taxon>Dothideomycetidae</taxon>
        <taxon>Mycosphaerellales</taxon>
        <taxon>Mycosphaerellaceae</taxon>
        <taxon>Fulvia</taxon>
    </lineage>
</organism>
<feature type="compositionally biased region" description="Polar residues" evidence="1">
    <location>
        <begin position="127"/>
        <end position="140"/>
    </location>
</feature>
<gene>
    <name evidence="2" type="ORF">CLAFUR5_03258</name>
</gene>
<dbReference type="RefSeq" id="XP_047758672.1">
    <property type="nucleotide sequence ID" value="XM_047902406.1"/>
</dbReference>
<dbReference type="GeneID" id="71983136"/>
<sequence length="184" mass="20802">MLQSNHRFEPPDDWVLGPPHADGSQERWRNSIRQAYRLKNWQLHIADIDLVLRDSKQTEIARLAVYRCQPYVSLTRGRIEEYFRSRENATGCLCVVGVAEVAEDMESASLVIRRRSVPDDHDRLDASETTVGHPQASANQVCADKPKKPQQELSANASGVKELHGQIGHSDDGYNDGFSEDEYL</sequence>
<evidence type="ECO:0000313" key="3">
    <source>
        <dbReference type="Proteomes" id="UP000756132"/>
    </source>
</evidence>
<dbReference type="KEGG" id="ffu:CLAFUR5_03258"/>
<feature type="region of interest" description="Disordered" evidence="1">
    <location>
        <begin position="119"/>
        <end position="184"/>
    </location>
</feature>
<accession>A0A9Q8LBG5</accession>
<feature type="compositionally biased region" description="Basic and acidic residues" evidence="1">
    <location>
        <begin position="161"/>
        <end position="172"/>
    </location>
</feature>
<feature type="region of interest" description="Disordered" evidence="1">
    <location>
        <begin position="1"/>
        <end position="23"/>
    </location>
</feature>
<feature type="compositionally biased region" description="Basic and acidic residues" evidence="1">
    <location>
        <begin position="1"/>
        <end position="10"/>
    </location>
</feature>
<keyword evidence="3" id="KW-1185">Reference proteome</keyword>
<dbReference type="Proteomes" id="UP000756132">
    <property type="component" value="Chromosome 2"/>
</dbReference>
<reference evidence="2" key="2">
    <citation type="journal article" date="2022" name="Microb. Genom.">
        <title>A chromosome-scale genome assembly of the tomato pathogen Cladosporium fulvum reveals a compartmentalized genome architecture and the presence of a dispensable chromosome.</title>
        <authorList>
            <person name="Zaccaron A.Z."/>
            <person name="Chen L.H."/>
            <person name="Samaras A."/>
            <person name="Stergiopoulos I."/>
        </authorList>
    </citation>
    <scope>NUCLEOTIDE SEQUENCE</scope>
    <source>
        <strain evidence="2">Race5_Kim</strain>
    </source>
</reference>
<name>A0A9Q8LBG5_PASFU</name>
<protein>
    <submittedName>
        <fullName evidence="2">Uncharacterized protein</fullName>
    </submittedName>
</protein>